<evidence type="ECO:0000313" key="1">
    <source>
        <dbReference type="EMBL" id="RAV21116.1"/>
    </source>
</evidence>
<comment type="caution">
    <text evidence="1">The sequence shown here is derived from an EMBL/GenBank/DDBJ whole genome shotgun (WGS) entry which is preliminary data.</text>
</comment>
<accession>A0A329MP65</accession>
<dbReference type="Proteomes" id="UP000250369">
    <property type="component" value="Unassembled WGS sequence"/>
</dbReference>
<feature type="non-terminal residue" evidence="1">
    <location>
        <position position="213"/>
    </location>
</feature>
<organism evidence="1 2">
    <name type="scientific">Paenibacillus contaminans</name>
    <dbReference type="NCBI Taxonomy" id="450362"/>
    <lineage>
        <taxon>Bacteria</taxon>
        <taxon>Bacillati</taxon>
        <taxon>Bacillota</taxon>
        <taxon>Bacilli</taxon>
        <taxon>Bacillales</taxon>
        <taxon>Paenibacillaceae</taxon>
        <taxon>Paenibacillus</taxon>
    </lineage>
</organism>
<dbReference type="EMBL" id="QMFB01000005">
    <property type="protein sequence ID" value="RAV21116.1"/>
    <property type="molecule type" value="Genomic_DNA"/>
</dbReference>
<reference evidence="1 2" key="1">
    <citation type="journal article" date="2009" name="Int. J. Syst. Evol. Microbiol.">
        <title>Paenibacillus contaminans sp. nov., isolated from a contaminated laboratory plate.</title>
        <authorList>
            <person name="Chou J.H."/>
            <person name="Lee J.H."/>
            <person name="Lin M.C."/>
            <person name="Chang P.S."/>
            <person name="Arun A.B."/>
            <person name="Young C.C."/>
            <person name="Chen W.M."/>
        </authorList>
    </citation>
    <scope>NUCLEOTIDE SEQUENCE [LARGE SCALE GENOMIC DNA]</scope>
    <source>
        <strain evidence="1 2">CKOBP-6</strain>
    </source>
</reference>
<sequence>MQQKAPPGVPPPEMLHAIQQKAPLGAALREMLHAIQQKAPLGAALREMLHAMQQKGAAWRRAAANVARDATKRRRLVPRRRKCCTRCNKKAPLGAAPPKMLHAMQQKGAVWRPAAANVAHDATKRRRLALCRRKCCTRCNKKAPFGAPPPQMLHTMQQKGAAWRSAAENVARDATKRRRLAPRRGRCCTRCNKKAPPGAALPKMLHAMQQKGA</sequence>
<name>A0A329MP65_9BACL</name>
<evidence type="ECO:0000313" key="2">
    <source>
        <dbReference type="Proteomes" id="UP000250369"/>
    </source>
</evidence>
<proteinExistence type="predicted"/>
<protein>
    <submittedName>
        <fullName evidence="1">Uncharacterized protein</fullName>
    </submittedName>
</protein>
<gene>
    <name evidence="1" type="ORF">DQG23_10630</name>
</gene>
<keyword evidence="2" id="KW-1185">Reference proteome</keyword>
<dbReference type="AlphaFoldDB" id="A0A329MP65"/>